<dbReference type="RefSeq" id="WP_162986429.1">
    <property type="nucleotide sequence ID" value="NZ_BAAACY010000013.1"/>
</dbReference>
<reference evidence="1" key="1">
    <citation type="submission" date="2021-04" db="EMBL/GenBank/DDBJ databases">
        <title>Isolation and polyphasic classification of algal microorganism.</title>
        <authorList>
            <person name="Wang S."/>
        </authorList>
    </citation>
    <scope>NUCLEOTIDE SEQUENCE</scope>
    <source>
        <strain evidence="1">720a</strain>
    </source>
</reference>
<evidence type="ECO:0000313" key="2">
    <source>
        <dbReference type="Proteomes" id="UP000675284"/>
    </source>
</evidence>
<dbReference type="Proteomes" id="UP000675284">
    <property type="component" value="Unassembled WGS sequence"/>
</dbReference>
<keyword evidence="2" id="KW-1185">Reference proteome</keyword>
<accession>A0A941IEP9</accession>
<proteinExistence type="predicted"/>
<name>A0A941IEP9_9BACI</name>
<comment type="caution">
    <text evidence="1">The sequence shown here is derived from an EMBL/GenBank/DDBJ whole genome shotgun (WGS) entry which is preliminary data.</text>
</comment>
<dbReference type="AlphaFoldDB" id="A0A941IEP9"/>
<organism evidence="1 2">
    <name type="scientific">Virgibacillus salarius</name>
    <dbReference type="NCBI Taxonomy" id="447199"/>
    <lineage>
        <taxon>Bacteria</taxon>
        <taxon>Bacillati</taxon>
        <taxon>Bacillota</taxon>
        <taxon>Bacilli</taxon>
        <taxon>Bacillales</taxon>
        <taxon>Bacillaceae</taxon>
        <taxon>Virgibacillus</taxon>
    </lineage>
</organism>
<evidence type="ECO:0000313" key="1">
    <source>
        <dbReference type="EMBL" id="MBR7798285.1"/>
    </source>
</evidence>
<protein>
    <submittedName>
        <fullName evidence="1">Uncharacterized protein</fullName>
    </submittedName>
</protein>
<dbReference type="EMBL" id="JAGSOT010000107">
    <property type="protein sequence ID" value="MBR7798285.1"/>
    <property type="molecule type" value="Genomic_DNA"/>
</dbReference>
<gene>
    <name evidence="1" type="ORF">KCX74_19925</name>
</gene>
<sequence>MNNRQGMMTSILAIGAAGAAIYGITRGVQNGTFKNLPQTISNALNNSGAQQLTQPLQNMTTNQNVQQLSSAIQGETGNSQQQTANNIQ</sequence>